<sequence>MRDGGRIAAAKAVLDDFWSRRVPLKVALADWGRGARYAGSKDRAFVSGLCLDALRRWRSLRGEESVRIALRLTLEVEWGWTAERVAAAFGDAPHGPGALEDDEQAAVPLGMPDVPAWCLPLLERAGNAAAEVAALSARAPVDLRVNTLKATSEQAAKACATIGAQPAPIVAAALRVPAPPAAERAPAVTVIPAYGRGWVEVQDEGSQIAGLCAGQVAGAQVLDLCAGGGGKTLELAALMENKGQIFAYDADPRRLAPIHERLRRAGVRNVQVRSPAAGEGLDDLEGRMDLVLVDAPCSGSGTWRRRPDTKWRLTEAQLAERIAEQDQVLAQAAHYVKPGGVLLYVTCSVFREENDDRIDAFLAGYPAFERESAAAAIPADKLTAAGRQRLSQLESDGALRLSPANSGTDGFTITRLRRAP</sequence>
<evidence type="ECO:0000256" key="1">
    <source>
        <dbReference type="ARBA" id="ARBA00022603"/>
    </source>
</evidence>
<dbReference type="SUPFAM" id="SSF53335">
    <property type="entry name" value="S-adenosyl-L-methionine-dependent methyltransferases"/>
    <property type="match status" value="1"/>
</dbReference>
<protein>
    <submittedName>
        <fullName evidence="7">16S rRNA (Cytosine967-C5)-methyltransferase</fullName>
        <ecNumber evidence="7">2.1.1.176</ecNumber>
    </submittedName>
</protein>
<dbReference type="InterPro" id="IPR023267">
    <property type="entry name" value="RCMT"/>
</dbReference>
<dbReference type="GO" id="GO:0008173">
    <property type="term" value="F:RNA methyltransferase activity"/>
    <property type="evidence" value="ECO:0007669"/>
    <property type="project" value="InterPro"/>
</dbReference>
<dbReference type="PRINTS" id="PR02008">
    <property type="entry name" value="RCMTFAMILY"/>
</dbReference>
<dbReference type="InterPro" id="IPR029063">
    <property type="entry name" value="SAM-dependent_MTases_sf"/>
</dbReference>
<evidence type="ECO:0000259" key="6">
    <source>
        <dbReference type="PROSITE" id="PS51686"/>
    </source>
</evidence>
<dbReference type="InterPro" id="IPR001678">
    <property type="entry name" value="MeTrfase_RsmB-F_NOP2_dom"/>
</dbReference>
<organism evidence="7 8">
    <name type="scientific">Parvularcula dongshanensis</name>
    <dbReference type="NCBI Taxonomy" id="1173995"/>
    <lineage>
        <taxon>Bacteria</taxon>
        <taxon>Pseudomonadati</taxon>
        <taxon>Pseudomonadota</taxon>
        <taxon>Alphaproteobacteria</taxon>
        <taxon>Parvularculales</taxon>
        <taxon>Parvularculaceae</taxon>
        <taxon>Parvularcula</taxon>
    </lineage>
</organism>
<evidence type="ECO:0000313" key="8">
    <source>
        <dbReference type="Proteomes" id="UP000563524"/>
    </source>
</evidence>
<keyword evidence="3 5" id="KW-0949">S-adenosyl-L-methionine</keyword>
<dbReference type="GO" id="GO:0001510">
    <property type="term" value="P:RNA methylation"/>
    <property type="evidence" value="ECO:0007669"/>
    <property type="project" value="InterPro"/>
</dbReference>
<comment type="similarity">
    <text evidence="5">Belongs to the class I-like SAM-binding methyltransferase superfamily. RsmB/NOP family.</text>
</comment>
<dbReference type="GO" id="GO:0003723">
    <property type="term" value="F:RNA binding"/>
    <property type="evidence" value="ECO:0007669"/>
    <property type="project" value="UniProtKB-UniRule"/>
</dbReference>
<evidence type="ECO:0000313" key="7">
    <source>
        <dbReference type="EMBL" id="MBB4657589.1"/>
    </source>
</evidence>
<dbReference type="Proteomes" id="UP000563524">
    <property type="component" value="Unassembled WGS sequence"/>
</dbReference>
<evidence type="ECO:0000256" key="2">
    <source>
        <dbReference type="ARBA" id="ARBA00022679"/>
    </source>
</evidence>
<keyword evidence="1 5" id="KW-0489">Methyltransferase</keyword>
<dbReference type="CDD" id="cd02440">
    <property type="entry name" value="AdoMet_MTases"/>
    <property type="match status" value="1"/>
</dbReference>
<comment type="caution">
    <text evidence="7">The sequence shown here is derived from an EMBL/GenBank/DDBJ whole genome shotgun (WGS) entry which is preliminary data.</text>
</comment>
<dbReference type="PROSITE" id="PS51686">
    <property type="entry name" value="SAM_MT_RSMB_NOP"/>
    <property type="match status" value="1"/>
</dbReference>
<keyword evidence="4 5" id="KW-0694">RNA-binding</keyword>
<dbReference type="PANTHER" id="PTHR22807:SF53">
    <property type="entry name" value="RIBOSOMAL RNA SMALL SUBUNIT METHYLTRANSFERASE B-RELATED"/>
    <property type="match status" value="1"/>
</dbReference>
<dbReference type="Pfam" id="PF01189">
    <property type="entry name" value="Methyltr_RsmB-F"/>
    <property type="match status" value="1"/>
</dbReference>
<dbReference type="PANTHER" id="PTHR22807">
    <property type="entry name" value="NOP2 YEAST -RELATED NOL1/NOP2/FMU SUN DOMAIN-CONTAINING"/>
    <property type="match status" value="1"/>
</dbReference>
<dbReference type="RefSeq" id="WP_183814807.1">
    <property type="nucleotide sequence ID" value="NZ_JACHOB010000001.1"/>
</dbReference>
<keyword evidence="2 5" id="KW-0808">Transferase</keyword>
<feature type="binding site" evidence="5">
    <location>
        <position position="249"/>
    </location>
    <ligand>
        <name>S-adenosyl-L-methionine</name>
        <dbReference type="ChEBI" id="CHEBI:59789"/>
    </ligand>
</feature>
<proteinExistence type="inferred from homology"/>
<reference evidence="7 8" key="1">
    <citation type="submission" date="2020-08" db="EMBL/GenBank/DDBJ databases">
        <title>Genomic Encyclopedia of Type Strains, Phase IV (KMG-IV): sequencing the most valuable type-strain genomes for metagenomic binning, comparative biology and taxonomic classification.</title>
        <authorList>
            <person name="Goeker M."/>
        </authorList>
    </citation>
    <scope>NUCLEOTIDE SEQUENCE [LARGE SCALE GENOMIC DNA]</scope>
    <source>
        <strain evidence="7 8">DSM 102850</strain>
    </source>
</reference>
<dbReference type="AlphaFoldDB" id="A0A840HYD8"/>
<name>A0A840HYD8_9PROT</name>
<dbReference type="InterPro" id="IPR049560">
    <property type="entry name" value="MeTrfase_RsmB-F_NOP2_cat"/>
</dbReference>
<dbReference type="EC" id="2.1.1.176" evidence="7"/>
<accession>A0A840HYD8</accession>
<dbReference type="Gene3D" id="3.40.50.150">
    <property type="entry name" value="Vaccinia Virus protein VP39"/>
    <property type="match status" value="1"/>
</dbReference>
<dbReference type="EMBL" id="JACHOB010000001">
    <property type="protein sequence ID" value="MBB4657589.1"/>
    <property type="molecule type" value="Genomic_DNA"/>
</dbReference>
<evidence type="ECO:0000256" key="5">
    <source>
        <dbReference type="PROSITE-ProRule" id="PRU01023"/>
    </source>
</evidence>
<gene>
    <name evidence="7" type="ORF">GGQ59_000089</name>
</gene>
<evidence type="ECO:0000256" key="4">
    <source>
        <dbReference type="ARBA" id="ARBA00022884"/>
    </source>
</evidence>
<evidence type="ECO:0000256" key="3">
    <source>
        <dbReference type="ARBA" id="ARBA00022691"/>
    </source>
</evidence>
<keyword evidence="8" id="KW-1185">Reference proteome</keyword>
<comment type="caution">
    <text evidence="5">Lacks conserved residue(s) required for the propagation of feature annotation.</text>
</comment>
<feature type="binding site" evidence="5">
    <location>
        <position position="294"/>
    </location>
    <ligand>
        <name>S-adenosyl-L-methionine</name>
        <dbReference type="ChEBI" id="CHEBI:59789"/>
    </ligand>
</feature>
<feature type="domain" description="SAM-dependent MTase RsmB/NOP-type" evidence="6">
    <location>
        <begin position="131"/>
        <end position="419"/>
    </location>
</feature>
<feature type="active site" description="Nucleophile" evidence="5">
    <location>
        <position position="347"/>
    </location>
</feature>